<feature type="region of interest" description="Disordered" evidence="1">
    <location>
        <begin position="266"/>
        <end position="291"/>
    </location>
</feature>
<keyword evidence="2" id="KW-0732">Signal</keyword>
<feature type="domain" description="PDZ" evidence="4">
    <location>
        <begin position="162"/>
        <end position="243"/>
    </location>
</feature>
<protein>
    <recommendedName>
        <fullName evidence="7">PDZ domain-containing protein</fullName>
    </recommendedName>
</protein>
<feature type="signal peptide" evidence="2">
    <location>
        <begin position="1"/>
        <end position="21"/>
    </location>
</feature>
<evidence type="ECO:0000256" key="1">
    <source>
        <dbReference type="SAM" id="MobiDB-lite"/>
    </source>
</evidence>
<dbReference type="PROSITE" id="PS50106">
    <property type="entry name" value="PDZ"/>
    <property type="match status" value="1"/>
</dbReference>
<feature type="chain" id="PRO_5047437195" description="PDZ domain-containing protein" evidence="2">
    <location>
        <begin position="22"/>
        <end position="444"/>
    </location>
</feature>
<reference evidence="5" key="1">
    <citation type="submission" date="2023-10" db="EMBL/GenBank/DDBJ databases">
        <authorList>
            <person name="Chen Y."/>
            <person name="Shah S."/>
            <person name="Dougan E. K."/>
            <person name="Thang M."/>
            <person name="Chan C."/>
        </authorList>
    </citation>
    <scope>NUCLEOTIDE SEQUENCE [LARGE SCALE GENOMIC DNA]</scope>
</reference>
<dbReference type="Proteomes" id="UP001189429">
    <property type="component" value="Unassembled WGS sequence"/>
</dbReference>
<evidence type="ECO:0000313" key="5">
    <source>
        <dbReference type="EMBL" id="CAK0886838.1"/>
    </source>
</evidence>
<dbReference type="Pfam" id="PF00397">
    <property type="entry name" value="WW"/>
    <property type="match status" value="1"/>
</dbReference>
<dbReference type="InterPro" id="IPR001202">
    <property type="entry name" value="WW_dom"/>
</dbReference>
<gene>
    <name evidence="5" type="ORF">PCOR1329_LOCUS68079</name>
</gene>
<name>A0ABN9WMV5_9DINO</name>
<dbReference type="InterPro" id="IPR001478">
    <property type="entry name" value="PDZ"/>
</dbReference>
<dbReference type="Gene3D" id="2.30.42.10">
    <property type="match status" value="1"/>
</dbReference>
<dbReference type="EMBL" id="CAUYUJ010018858">
    <property type="protein sequence ID" value="CAK0886838.1"/>
    <property type="molecule type" value="Genomic_DNA"/>
</dbReference>
<keyword evidence="6" id="KW-1185">Reference proteome</keyword>
<evidence type="ECO:0000256" key="2">
    <source>
        <dbReference type="SAM" id="SignalP"/>
    </source>
</evidence>
<accession>A0ABN9WMV5</accession>
<dbReference type="PROSITE" id="PS50020">
    <property type="entry name" value="WW_DOMAIN_2"/>
    <property type="match status" value="1"/>
</dbReference>
<dbReference type="InterPro" id="IPR036034">
    <property type="entry name" value="PDZ_sf"/>
</dbReference>
<evidence type="ECO:0000313" key="6">
    <source>
        <dbReference type="Proteomes" id="UP001189429"/>
    </source>
</evidence>
<dbReference type="InterPro" id="IPR036020">
    <property type="entry name" value="WW_dom_sf"/>
</dbReference>
<comment type="caution">
    <text evidence="5">The sequence shown here is derived from an EMBL/GenBank/DDBJ whole genome shotgun (WGS) entry which is preliminary data.</text>
</comment>
<dbReference type="Gene3D" id="2.20.70.10">
    <property type="match status" value="1"/>
</dbReference>
<feature type="domain" description="WW" evidence="3">
    <location>
        <begin position="412"/>
        <end position="444"/>
    </location>
</feature>
<organism evidence="5 6">
    <name type="scientific">Prorocentrum cordatum</name>
    <dbReference type="NCBI Taxonomy" id="2364126"/>
    <lineage>
        <taxon>Eukaryota</taxon>
        <taxon>Sar</taxon>
        <taxon>Alveolata</taxon>
        <taxon>Dinophyceae</taxon>
        <taxon>Prorocentrales</taxon>
        <taxon>Prorocentraceae</taxon>
        <taxon>Prorocentrum</taxon>
    </lineage>
</organism>
<dbReference type="SUPFAM" id="SSF51045">
    <property type="entry name" value="WW domain"/>
    <property type="match status" value="1"/>
</dbReference>
<evidence type="ECO:0008006" key="7">
    <source>
        <dbReference type="Google" id="ProtNLM"/>
    </source>
</evidence>
<feature type="compositionally biased region" description="Low complexity" evidence="1">
    <location>
        <begin position="269"/>
        <end position="278"/>
    </location>
</feature>
<dbReference type="CDD" id="cd00201">
    <property type="entry name" value="WW"/>
    <property type="match status" value="1"/>
</dbReference>
<sequence>MISRVGFAALLLGELAVCSRALITTNGVGAAEASGPAQQKAAHAAKYEAEFTVVLNMTDSSYRNKGVGIVLDIEDNDTPVKVSQIETDGLQAEWNAKHPDKQILVGDQISQANDYVWHSNSRNFVKRLWRLIRDGRALDPSSEELLSMHVLRPRKQQATEFVVELPLPAASVRGTSAAILGWELNSTATSQQVLVSKIGQEGAVAEWNKANPDAMIREGDEVIKVNGLQGQNSTVSEALDQIEAIRSVSLSLNRTLGLTIRRPMEAEAEAPPAQEAPPEQAPPPRQDPAAPKQVRLRFPKPTSNMPAFKAVGWQLAVHNKSRVVVKSVEEKGLVADWNAKHPSMAVEPDDQIIQVDGAVWQEGSNPSDFMRKIAKAMTAASLEGPGRACRLALARPQRSAPEAEAEAARAAPTLSPGWESTIDAATNKVYYFNRATGQSSWTPV</sequence>
<proteinExistence type="predicted"/>
<evidence type="ECO:0000259" key="4">
    <source>
        <dbReference type="PROSITE" id="PS50106"/>
    </source>
</evidence>
<evidence type="ECO:0000259" key="3">
    <source>
        <dbReference type="PROSITE" id="PS50020"/>
    </source>
</evidence>